<dbReference type="Proteomes" id="UP001055117">
    <property type="component" value="Unassembled WGS sequence"/>
</dbReference>
<name>A0ABQ4QMK5_9HYPH</name>
<sequence>MLGNCQARGVAQAMRLLAPDSPVRFLPMGTLGRDHGHIDGLVSTLASSDHVFSQLFPAGLLPGGDITVLRRRDPRTRMFPTIVFSAFHPDMVYAGRVEDLAALKLARSPLGQYHSAIALCAHRLGLTAAQTERLFREDVFRRLGYLDQWEPAVRELVGGGAMVGFGLEREMSRWGRRGAFMHVINHPKVFVIADIARRLLVESGFTPEPVEIEDYLGDELARDVVWPVYPPIAEVYGLTGSYLFKTKPRGDAFPDLYDLPGFLAASFALYDAAEPGDLACARVEAWIAAPEIVAMFRAA</sequence>
<feature type="domain" description="Polysaccharide biosynthesis enzyme WcbI" evidence="1">
    <location>
        <begin position="2"/>
        <end position="207"/>
    </location>
</feature>
<evidence type="ECO:0000313" key="3">
    <source>
        <dbReference type="Proteomes" id="UP001055117"/>
    </source>
</evidence>
<proteinExistence type="predicted"/>
<dbReference type="EMBL" id="BPQG01000080">
    <property type="protein sequence ID" value="GJD46500.1"/>
    <property type="molecule type" value="Genomic_DNA"/>
</dbReference>
<dbReference type="Pfam" id="PF18588">
    <property type="entry name" value="WcbI"/>
    <property type="match status" value="1"/>
</dbReference>
<reference evidence="2 3" key="1">
    <citation type="journal article" date="2021" name="Front. Microbiol.">
        <title>Comprehensive Comparative Genomics and Phenotyping of Methylobacterium Species.</title>
        <authorList>
            <person name="Alessa O."/>
            <person name="Ogura Y."/>
            <person name="Fujitani Y."/>
            <person name="Takami H."/>
            <person name="Hayashi T."/>
            <person name="Sahin N."/>
            <person name="Tani A."/>
        </authorList>
    </citation>
    <scope>NUCLEOTIDE SEQUENCE [LARGE SCALE GENOMIC DNA]</scope>
    <source>
        <strain evidence="2 3">DSM 23679</strain>
    </source>
</reference>
<accession>A0ABQ4QMK5</accession>
<protein>
    <recommendedName>
        <fullName evidence="1">Polysaccharide biosynthesis enzyme WcbI domain-containing protein</fullName>
    </recommendedName>
</protein>
<dbReference type="InterPro" id="IPR041307">
    <property type="entry name" value="WcbI"/>
</dbReference>
<comment type="caution">
    <text evidence="2">The sequence shown here is derived from an EMBL/GenBank/DDBJ whole genome shotgun (WGS) entry which is preliminary data.</text>
</comment>
<gene>
    <name evidence="2" type="ORF">AFCDBAGC_4382</name>
</gene>
<evidence type="ECO:0000313" key="2">
    <source>
        <dbReference type="EMBL" id="GJD46500.1"/>
    </source>
</evidence>
<evidence type="ECO:0000259" key="1">
    <source>
        <dbReference type="Pfam" id="PF18588"/>
    </source>
</evidence>
<keyword evidence="3" id="KW-1185">Reference proteome</keyword>
<organism evidence="2 3">
    <name type="scientific">Methylobacterium cerastii</name>
    <dbReference type="NCBI Taxonomy" id="932741"/>
    <lineage>
        <taxon>Bacteria</taxon>
        <taxon>Pseudomonadati</taxon>
        <taxon>Pseudomonadota</taxon>
        <taxon>Alphaproteobacteria</taxon>
        <taxon>Hyphomicrobiales</taxon>
        <taxon>Methylobacteriaceae</taxon>
        <taxon>Methylobacterium</taxon>
    </lineage>
</organism>